<dbReference type="InterPro" id="IPR017853">
    <property type="entry name" value="GH"/>
</dbReference>
<dbReference type="SUPFAM" id="SSF49785">
    <property type="entry name" value="Galactose-binding domain-like"/>
    <property type="match status" value="6"/>
</dbReference>
<dbReference type="Pfam" id="PF22633">
    <property type="entry name" value="F5_F8_type_C_2"/>
    <property type="match status" value="1"/>
</dbReference>
<dbReference type="InterPro" id="IPR001547">
    <property type="entry name" value="Glyco_hydro_5"/>
</dbReference>
<dbReference type="Pfam" id="PF00754">
    <property type="entry name" value="F5_F8_type_C"/>
    <property type="match status" value="2"/>
</dbReference>
<proteinExistence type="predicted"/>
<dbReference type="InterPro" id="IPR035986">
    <property type="entry name" value="PKD_dom_sf"/>
</dbReference>
<dbReference type="InterPro" id="IPR018087">
    <property type="entry name" value="Glyco_hydro_5_CS"/>
</dbReference>
<dbReference type="InterPro" id="IPR005084">
    <property type="entry name" value="CBM6"/>
</dbReference>
<protein>
    <recommendedName>
        <fullName evidence="9">Cellulase</fullName>
    </recommendedName>
</protein>
<dbReference type="GO" id="GO:0016020">
    <property type="term" value="C:membrane"/>
    <property type="evidence" value="ECO:0007669"/>
    <property type="project" value="TreeGrafter"/>
</dbReference>
<evidence type="ECO:0000256" key="1">
    <source>
        <dbReference type="ARBA" id="ARBA00022801"/>
    </source>
</evidence>
<dbReference type="PROSITE" id="PS50022">
    <property type="entry name" value="FA58C_3"/>
    <property type="match status" value="3"/>
</dbReference>
<comment type="caution">
    <text evidence="7">The sequence shown here is derived from an EMBL/GenBank/DDBJ whole genome shotgun (WGS) entry which is preliminary data.</text>
</comment>
<keyword evidence="1" id="KW-0378">Hydrolase</keyword>
<dbReference type="InterPro" id="IPR013783">
    <property type="entry name" value="Ig-like_fold"/>
</dbReference>
<feature type="domain" description="CBM6" evidence="6">
    <location>
        <begin position="524"/>
        <end position="648"/>
    </location>
</feature>
<dbReference type="Pfam" id="PF18911">
    <property type="entry name" value="PKD_4"/>
    <property type="match status" value="1"/>
</dbReference>
<dbReference type="Pfam" id="PF03425">
    <property type="entry name" value="CBM_11"/>
    <property type="match status" value="1"/>
</dbReference>
<dbReference type="Gene3D" id="3.20.20.80">
    <property type="entry name" value="Glycosidases"/>
    <property type="match status" value="3"/>
</dbReference>
<dbReference type="Pfam" id="PF26410">
    <property type="entry name" value="GH5_mannosidase"/>
    <property type="match status" value="1"/>
</dbReference>
<feature type="domain" description="F5/8 type C" evidence="4">
    <location>
        <begin position="1493"/>
        <end position="1631"/>
    </location>
</feature>
<dbReference type="SMART" id="SM00089">
    <property type="entry name" value="PKD"/>
    <property type="match status" value="12"/>
</dbReference>
<dbReference type="InterPro" id="IPR029865">
    <property type="entry name" value="KIAA0319-like"/>
</dbReference>
<dbReference type="CDD" id="cd00146">
    <property type="entry name" value="PKD"/>
    <property type="match status" value="8"/>
</dbReference>
<dbReference type="GO" id="GO:0031410">
    <property type="term" value="C:cytoplasmic vesicle"/>
    <property type="evidence" value="ECO:0007669"/>
    <property type="project" value="TreeGrafter"/>
</dbReference>
<feature type="domain" description="PKD" evidence="5">
    <location>
        <begin position="1660"/>
        <end position="1733"/>
    </location>
</feature>
<dbReference type="InterPro" id="IPR026444">
    <property type="entry name" value="Secre_tail"/>
</dbReference>
<dbReference type="NCBIfam" id="TIGR04183">
    <property type="entry name" value="Por_Secre_tail"/>
    <property type="match status" value="1"/>
</dbReference>
<feature type="chain" id="PRO_5042984774" description="Cellulase" evidence="3">
    <location>
        <begin position="28"/>
        <end position="3056"/>
    </location>
</feature>
<keyword evidence="8" id="KW-1185">Reference proteome</keyword>
<evidence type="ECO:0000256" key="2">
    <source>
        <dbReference type="ARBA" id="ARBA00023295"/>
    </source>
</evidence>
<accession>A0AAN4VZ81</accession>
<dbReference type="Gene3D" id="2.60.40.10">
    <property type="entry name" value="Immunoglobulins"/>
    <property type="match status" value="12"/>
</dbReference>
<gene>
    <name evidence="7" type="ORF">PEDI_30200</name>
</gene>
<evidence type="ECO:0000313" key="8">
    <source>
        <dbReference type="Proteomes" id="UP001310022"/>
    </source>
</evidence>
<organism evidence="7 8">
    <name type="scientific">Persicobacter diffluens</name>
    <dbReference type="NCBI Taxonomy" id="981"/>
    <lineage>
        <taxon>Bacteria</taxon>
        <taxon>Pseudomonadati</taxon>
        <taxon>Bacteroidota</taxon>
        <taxon>Cytophagia</taxon>
        <taxon>Cytophagales</taxon>
        <taxon>Persicobacteraceae</taxon>
        <taxon>Persicobacter</taxon>
    </lineage>
</organism>
<dbReference type="EMBL" id="BQKE01000002">
    <property type="protein sequence ID" value="GJM62468.1"/>
    <property type="molecule type" value="Genomic_DNA"/>
</dbReference>
<dbReference type="SUPFAM" id="SSF49299">
    <property type="entry name" value="PKD domain"/>
    <property type="match status" value="11"/>
</dbReference>
<evidence type="ECO:0000259" key="5">
    <source>
        <dbReference type="PROSITE" id="PS50093"/>
    </source>
</evidence>
<evidence type="ECO:0000259" key="6">
    <source>
        <dbReference type="PROSITE" id="PS51175"/>
    </source>
</evidence>
<dbReference type="Pfam" id="PF16990">
    <property type="entry name" value="CBM_35"/>
    <property type="match status" value="2"/>
</dbReference>
<dbReference type="PROSITE" id="PS00659">
    <property type="entry name" value="GLYCOSYL_HYDROL_F5"/>
    <property type="match status" value="1"/>
</dbReference>
<evidence type="ECO:0008006" key="9">
    <source>
        <dbReference type="Google" id="ProtNLM"/>
    </source>
</evidence>
<evidence type="ECO:0000259" key="4">
    <source>
        <dbReference type="PROSITE" id="PS50022"/>
    </source>
</evidence>
<feature type="domain" description="F5/8 type C" evidence="4">
    <location>
        <begin position="2119"/>
        <end position="2257"/>
    </location>
</feature>
<dbReference type="InterPro" id="IPR005087">
    <property type="entry name" value="CBM11"/>
</dbReference>
<dbReference type="SUPFAM" id="SSF51445">
    <property type="entry name" value="(Trans)glycosidases"/>
    <property type="match status" value="3"/>
</dbReference>
<dbReference type="GO" id="GO:0030245">
    <property type="term" value="P:cellulose catabolic process"/>
    <property type="evidence" value="ECO:0007669"/>
    <property type="project" value="InterPro"/>
</dbReference>
<reference evidence="7 8" key="1">
    <citation type="submission" date="2021-12" db="EMBL/GenBank/DDBJ databases">
        <title>Genome sequencing of bacteria with rrn-lacking chromosome and rrn-plasmid.</title>
        <authorList>
            <person name="Anda M."/>
            <person name="Iwasaki W."/>
        </authorList>
    </citation>
    <scope>NUCLEOTIDE SEQUENCE [LARGE SCALE GENOMIC DNA]</scope>
    <source>
        <strain evidence="7 8">NBRC 15940</strain>
    </source>
</reference>
<dbReference type="PROSITE" id="PS51175">
    <property type="entry name" value="CBM6"/>
    <property type="match status" value="1"/>
</dbReference>
<keyword evidence="3" id="KW-0732">Signal</keyword>
<dbReference type="Gene3D" id="2.60.120.260">
    <property type="entry name" value="Galactose-binding domain-like"/>
    <property type="match status" value="5"/>
</dbReference>
<evidence type="ECO:0000256" key="3">
    <source>
        <dbReference type="SAM" id="SignalP"/>
    </source>
</evidence>
<dbReference type="InterPro" id="IPR000601">
    <property type="entry name" value="PKD_dom"/>
</dbReference>
<dbReference type="Pfam" id="PF18962">
    <property type="entry name" value="Por_Secre_tail"/>
    <property type="match status" value="1"/>
</dbReference>
<dbReference type="InterPro" id="IPR008979">
    <property type="entry name" value="Galactose-bd-like_sf"/>
</dbReference>
<dbReference type="PANTHER" id="PTHR46182">
    <property type="entry name" value="FI19480P1"/>
    <property type="match status" value="1"/>
</dbReference>
<evidence type="ECO:0000313" key="7">
    <source>
        <dbReference type="EMBL" id="GJM62468.1"/>
    </source>
</evidence>
<dbReference type="Proteomes" id="UP001310022">
    <property type="component" value="Unassembled WGS sequence"/>
</dbReference>
<dbReference type="GO" id="GO:0008810">
    <property type="term" value="F:cellulase activity"/>
    <property type="evidence" value="ECO:0007669"/>
    <property type="project" value="InterPro"/>
</dbReference>
<sequence>MRKVLFKRLIFAFFLMLCAYDTFGQQAAHLPEGFVYPSGRTFRISDGAGGGNPYYFSGTNNYYLMYKPMNMVEDVLNDMLYLGQKAVRMWIFMDGRSHDGYVLQPEAGVYDEASMQHIDEIMVALQQRGLKAVPVFINYWSDFGGMAQYANWAGTSTTNFYSDPTCKQLFKDYMSMWANRVNTITGVAYKDDPTILSWQLTNEARATSQNLPDMLAWVREMSDYLRTQDANHMITLGDEGLMNLAYDDVSAINGTLTDYQINTNWPYTGSYGDWETVIQMPNISYGTIHNYATDNWGYDLDWGIAWTRYHIDIANKYNVPCVMEEYDKAYKGNWDTQADQERAVVLEAYQQIIRDYDMAGDMSWMLVGRNYFDPVEPGYTLDNTAPVDQIWLYRVKWPGDGHQYSRYDPYTGPALKNHCTLMNQKSGNTGPLKPIANAGEDLVVIDTDGDGSESLSLDASKSFDPDGTIVSYSWTLENEVIGTGATPLVTLPVGNHIITLSLTDNEGQVGTDILAVNVLKGGSRIFEAEAASLTGNTSVSADATANGGSLVKMSSAAATIAFDIDNVPATSANYPVTIFFRSWEANSSNGTRNNWVISSADGKKHDVAFAPSDNWTSIQLNLPLNAGSNTITIEANWGYMEFDYIAVEGILGDGTAANQLPIANAGEDQVVNDTDEIGSVAVTLDGSGSHDPDGSITEYLWVEDGIVIGTTVNPTVELAVGSHTIILTVTDNRGGTAADQVEITVNSGATANQPPVAVAGSDQTVVDFDNDGMATVTLDASSSIDTDGSISAFSWKLNDVEIATGPTASVELPLGIHLIQLTITDDQGAKATDQVEITVVENSGQPLASLIESFESYGTDAALASKWSSQNTGYLSVSLSEEHVTAGTQSMRMDYNIDQPIGVINWNIHENFDDDFNGKDGLAFSFVGDNSGRTLKIDIKEQSGEHWEASTLIRGKEEVFFPFADFVQAAGSSGDGTFEAHNMVNMAFYVSGEAGSGTLYIDNIRADVGAFVNSLPVVKLGGDKTVRDPDGNGSELVTLDASASYDPDGTIVSYAWTDEAGVELANTAIATIELASGVHQITLTLTDNEGAMAFENLTVTVLAPGETLGGFKVAGTQIIDAYGNPFVMRGVNVAHAWYRPRTHQSLIDIAATGANAVRIVLTTGDQWARVDGNEVADIIKACKNLSMVPILEVHDATGWNEKEGAANPDLMLDYWLSADIREAIDGQEEYVIINIANEPMGNSKTNEWEPWHINAINTLRTAGIQHALMIDAPNWGQDWSSTMASAAQTIFDSDPDKNVIFSVHMYEVYESATTVQNYLQEFVNMNLPLVVGEFADTHGPSAQVAEDAIMQYCEEMGYGYLGWSWSGNGSPLEELDIVEGFSTNLTVWGDKLINGVNGITATSVTASIFEDFNPIPIANAGKNQSLVDFDDDGFELVALDGSLSTDDKEIVSYIWTSGAFSAEGAIATMELPVGTHIVTLTAMDAEGASGTDEVTIVINAPTDRFNAALNKPATASSTDGFAGEAYAAVDGNMSTRWASEWANNQWLMVDLKAVFEIDQVVVEWEGAYAKNYSIEMSEDGTDWTSLFATAEGDGGTDVISLNGTGRFIRLNCEQRGTGWGNSVWEFEAYGTIVNPGGNFAPIADAGDNIRIIDQDEDGFEQVTLDGSNSKDPDGDIVSYLWTNANGEEIANEALATIDLPIGIHEITLTVTDNEGTTSTAKITVTISAPGQPVNGFYVEGKQLLDANGNPFVMKGINVPHAWFASRTEQSLIDIAATGANAVRVVLTTGDRWTRVNGEVVADIIEQCKNNALITILEVHDATGWDEQNGSVNPDLMLDYWLSPDIRAAIEGQEAYVIVNIANEPFGNTKTNEWEGWHANAISTLRNAGIKHSLMIDAPNWGQDWSGTMPPAAEGLFNSDPEQNIIFSVHMYESYGNPNAVQNYLQQFVEMNLPLVVGEFADTHGGSGDVAEQAILEYTDQLGYGFLAWSWSGNGQGLGALDIVENFSTTLTVWGEKLINGTYGIAATAVSATVFEGYNPAPTARAGGNQSVVDLDEDGVELISLDGSGSFDDGAIISYDWSLNGISIASGVSPMVELPVGTHEIMLTVTDDLGATGMDQVTITVNAADGRFNAALNKPALASSTDGFAGDANAAVDGDMSSRWSSEAIDPQWLEVDLIDTFVIDEVNIHWEAAYSRAYDIQMSEDGENWETLYTTYSGTGGVETIAVVGTGRYIRIFCNQRGTQWGNSIWEFEAYGRIFDPSKNEAPTANAGEDFAITDYDNNGYETVSLNGSASEDPDGAIMAYSWTDASGEEIATGISAAIDLEVGTHIIGLTVTDNIGAVSTMDYVSITVLPANGLENIALLKPATASSVDGYAGDGDAAVDGNPGSRWSSEYSDPQWLEVDLEANYNISGVVISWEAAYSSDYQIQVSSDAVNWTTIYVVTNAGGGKENLGLTGSGRYIRLYSTARGTDWGVSIWEFEVYGTLNTGPNQPPVANAGADQSLEANFDTGMASVNLNGAASTDDQGIATYVWTLEGTEIGLGVSPTVGLSVGTHIITLTVTDAQGLTASDDLTVEVTPYLNKAPIAHAGTDQVIMDADDDGIESVLLDGSLSSDAEGIASYEWTLGGTTIAMGVSPIVGLEVGVHVISLTVTDTDGVTASDEVMIEVKPYVNTAPVAHAGADQTIMDADDDGIESVLLDGSLSSDAEGIASYEWTLGGTTIAMGVSPIVELEVGVHVISLTVTDTDGVTASDEVMIEVKPYVNTAPVAHAGADQTIMDTDDDGIESVLLDGSLSSDAEGIASYEWTLGGTTIAMGVSPTVELEVGVHVISLLVTDTDGVTASDEVTITVEQFVENPFNRLEAEDAALSIVSVEADPTASEGKYVYMQGSGSISWTIEASEAGNQMVYMGYRLINGDKSQHLTVNGTYIRGELFSGPIDTWLEKAVEVNLVAGTNTIAFSASWGYMHFDYISLQEGNFRKAANFDASFDYSVYPNPASRQLWIEGADSATLYKIMDVNGTILQEGKGPGVDLTKLGSGIYFINIDNAVTKKIVKQ</sequence>
<dbReference type="PROSITE" id="PS50093">
    <property type="entry name" value="PKD"/>
    <property type="match status" value="1"/>
</dbReference>
<dbReference type="InterPro" id="IPR000421">
    <property type="entry name" value="FA58C"/>
</dbReference>
<dbReference type="SMART" id="SM00231">
    <property type="entry name" value="FA58C"/>
    <property type="match status" value="3"/>
</dbReference>
<feature type="signal peptide" evidence="3">
    <location>
        <begin position="1"/>
        <end position="27"/>
    </location>
</feature>
<keyword evidence="2" id="KW-0326">Glycosidase</keyword>
<dbReference type="Pfam" id="PF22352">
    <property type="entry name" value="K319L-like_PKD"/>
    <property type="match status" value="9"/>
</dbReference>
<dbReference type="Pfam" id="PF00150">
    <property type="entry name" value="Cellulase"/>
    <property type="match status" value="2"/>
</dbReference>
<name>A0AAN4VZ81_9BACT</name>
<dbReference type="GO" id="GO:0030246">
    <property type="term" value="F:carbohydrate binding"/>
    <property type="evidence" value="ECO:0007669"/>
    <property type="project" value="InterPro"/>
</dbReference>
<dbReference type="PANTHER" id="PTHR46182:SF2">
    <property type="entry name" value="FI19480P1"/>
    <property type="match status" value="1"/>
</dbReference>
<dbReference type="InterPro" id="IPR022409">
    <property type="entry name" value="PKD/Chitinase_dom"/>
</dbReference>
<feature type="domain" description="F5/8 type C" evidence="4">
    <location>
        <begin position="2352"/>
        <end position="2486"/>
    </location>
</feature>